<organism evidence="2 3">
    <name type="scientific">Macaca mulatta</name>
    <name type="common">Rhesus macaque</name>
    <dbReference type="NCBI Taxonomy" id="9544"/>
    <lineage>
        <taxon>Eukaryota</taxon>
        <taxon>Metazoa</taxon>
        <taxon>Chordata</taxon>
        <taxon>Craniata</taxon>
        <taxon>Vertebrata</taxon>
        <taxon>Euteleostomi</taxon>
        <taxon>Mammalia</taxon>
        <taxon>Eutheria</taxon>
        <taxon>Euarchontoglires</taxon>
        <taxon>Primates</taxon>
        <taxon>Haplorrhini</taxon>
        <taxon>Catarrhini</taxon>
        <taxon>Cercopithecidae</taxon>
        <taxon>Cercopithecinae</taxon>
        <taxon>Macaca</taxon>
    </lineage>
</organism>
<dbReference type="PRINTS" id="PR02045">
    <property type="entry name" value="F138DOMAIN"/>
</dbReference>
<keyword evidence="3" id="KW-1185">Reference proteome</keyword>
<evidence type="ECO:0000313" key="2">
    <source>
        <dbReference type="Ensembl" id="ENSMMUP00000079947.1"/>
    </source>
</evidence>
<reference evidence="3" key="1">
    <citation type="journal article" date="2007" name="Science">
        <title>Evolutionary and biomedical insights from the rhesus macaque genome.</title>
        <authorList>
            <person name="Gibbs R.A."/>
            <person name="Rogers J."/>
            <person name="Katze M.G."/>
            <person name="Bumgarner R."/>
            <person name="Weinstock G.M."/>
            <person name="Mardis E.R."/>
            <person name="Remington K.A."/>
            <person name="Strausberg R.L."/>
            <person name="Venter J.C."/>
            <person name="Wilson R.K."/>
            <person name="Batzer M.A."/>
            <person name="Bustamante C.D."/>
            <person name="Eichler E.E."/>
            <person name="Hahn M.W."/>
            <person name="Hardison R.C."/>
            <person name="Makova K.D."/>
            <person name="Miller W."/>
            <person name="Milosavljevic A."/>
            <person name="Palermo R.E."/>
            <person name="Siepel A."/>
            <person name="Sikela J.M."/>
            <person name="Attaway T."/>
            <person name="Bell S."/>
            <person name="Bernard K.E."/>
            <person name="Buhay C.J."/>
            <person name="Chandrabose M.N."/>
            <person name="Dao M."/>
            <person name="Davis C."/>
            <person name="Delehaunty K.D."/>
            <person name="Ding Y."/>
            <person name="Dinh H.H."/>
            <person name="Dugan-Rocha S."/>
            <person name="Fulton L.A."/>
            <person name="Gabisi R.A."/>
            <person name="Garner T.T."/>
            <person name="Godfrey J."/>
            <person name="Hawes A.C."/>
            <person name="Hernandez J."/>
            <person name="Hines S."/>
            <person name="Holder M."/>
            <person name="Hume J."/>
            <person name="Jhangiani S.N."/>
            <person name="Joshi V."/>
            <person name="Khan Z.M."/>
            <person name="Kirkness E.F."/>
            <person name="Cree A."/>
            <person name="Fowler R.G."/>
            <person name="Lee S."/>
            <person name="Lewis L.R."/>
            <person name="Li Z."/>
            <person name="Liu Y.-S."/>
            <person name="Moore S.M."/>
            <person name="Muzny D."/>
            <person name="Nazareth L.V."/>
            <person name="Ngo D.N."/>
            <person name="Okwuonu G.O."/>
            <person name="Pai G."/>
            <person name="Parker D."/>
            <person name="Paul H.A."/>
            <person name="Pfannkoch C."/>
            <person name="Pohl C.S."/>
            <person name="Rogers Y.-H.C."/>
            <person name="Ruiz S.J."/>
            <person name="Sabo A."/>
            <person name="Santibanez J."/>
            <person name="Schneider B.W."/>
            <person name="Smith S.M."/>
            <person name="Sodergren E."/>
            <person name="Svatek A.F."/>
            <person name="Utterback T.R."/>
            <person name="Vattathil S."/>
            <person name="Warren W."/>
            <person name="White C.S."/>
            <person name="Chinwalla A.T."/>
            <person name="Feng Y."/>
            <person name="Halpern A.L."/>
            <person name="Hillier L.W."/>
            <person name="Huang X."/>
            <person name="Minx P."/>
            <person name="Nelson J.O."/>
            <person name="Pepin K.H."/>
            <person name="Qin X."/>
            <person name="Sutton G.G."/>
            <person name="Venter E."/>
            <person name="Walenz B.P."/>
            <person name="Wallis J.W."/>
            <person name="Worley K.C."/>
            <person name="Yang S.-P."/>
            <person name="Jones S.M."/>
            <person name="Marra M.A."/>
            <person name="Rocchi M."/>
            <person name="Schein J.E."/>
            <person name="Baertsch R."/>
            <person name="Clarke L."/>
            <person name="Csuros M."/>
            <person name="Glasscock J."/>
            <person name="Harris R.A."/>
            <person name="Havlak P."/>
            <person name="Jackson A.R."/>
            <person name="Jiang H."/>
            <person name="Liu Y."/>
            <person name="Messina D.N."/>
            <person name="Shen Y."/>
            <person name="Song H.X.-Z."/>
            <person name="Wylie T."/>
            <person name="Zhang L."/>
            <person name="Birney E."/>
            <person name="Han K."/>
            <person name="Konkel M.K."/>
            <person name="Lee J."/>
            <person name="Smit A.F.A."/>
            <person name="Ullmer B."/>
            <person name="Wang H."/>
            <person name="Xing J."/>
            <person name="Burhans R."/>
            <person name="Cheng Z."/>
            <person name="Karro J.E."/>
            <person name="Ma J."/>
            <person name="Raney B."/>
            <person name="She X."/>
            <person name="Cox M.J."/>
            <person name="Demuth J.P."/>
            <person name="Dumas L.J."/>
            <person name="Han S.-G."/>
            <person name="Hopkins J."/>
            <person name="Karimpour-Fard A."/>
            <person name="Kim Y.H."/>
            <person name="Pollack J.R."/>
            <person name="Vinar T."/>
            <person name="Addo-Quaye C."/>
            <person name="Degenhardt J."/>
            <person name="Denby A."/>
            <person name="Hubisz M.J."/>
            <person name="Indap A."/>
            <person name="Kosiol C."/>
            <person name="Lahn B.T."/>
            <person name="Lawson H.A."/>
            <person name="Marklein A."/>
            <person name="Nielsen R."/>
            <person name="Vallender E.J."/>
            <person name="Clark A.G."/>
            <person name="Ferguson B."/>
            <person name="Hernandez R.D."/>
            <person name="Hirani K."/>
            <person name="Kehrer-Sawatzki H."/>
            <person name="Kolb J."/>
            <person name="Patil S."/>
            <person name="Pu L.-L."/>
            <person name="Ren Y."/>
            <person name="Smith D.G."/>
            <person name="Wheeler D.A."/>
            <person name="Schenck I."/>
            <person name="Ball E.V."/>
            <person name="Chen R."/>
            <person name="Cooper D.N."/>
            <person name="Giardine B."/>
            <person name="Hsu F."/>
            <person name="Kent W.J."/>
            <person name="Lesk A."/>
            <person name="Nelson D.L."/>
            <person name="O'brien W.E."/>
            <person name="Pruefer K."/>
            <person name="Stenson P.D."/>
            <person name="Wallace J.C."/>
            <person name="Ke H."/>
            <person name="Liu X.-M."/>
            <person name="Wang P."/>
            <person name="Xiang A.P."/>
            <person name="Yang F."/>
            <person name="Barber G.P."/>
            <person name="Haussler D."/>
            <person name="Karolchik D."/>
            <person name="Kern A.D."/>
            <person name="Kuhn R.M."/>
            <person name="Smith K.E."/>
            <person name="Zwieg A.S."/>
        </authorList>
    </citation>
    <scope>NUCLEOTIDE SEQUENCE [LARGE SCALE GENOMIC DNA]</scope>
    <source>
        <strain evidence="3">17573</strain>
    </source>
</reference>
<evidence type="ECO:0000256" key="1">
    <source>
        <dbReference type="SAM" id="Phobius"/>
    </source>
</evidence>
<accession>A0A5F8ASA1</accession>
<proteinExistence type="predicted"/>
<dbReference type="Bgee" id="ENSMMUG00000054334">
    <property type="expression patterns" value="Expressed in liver and 12 other cell types or tissues"/>
</dbReference>
<dbReference type="VEuPathDB" id="HostDB:ENSMMUG00000054334"/>
<keyword evidence="1" id="KW-0812">Transmembrane</keyword>
<dbReference type="Proteomes" id="UP000006718">
    <property type="component" value="Chromosome 1"/>
</dbReference>
<keyword evidence="1" id="KW-0472">Membrane</keyword>
<reference evidence="2" key="4">
    <citation type="submission" date="2025-09" db="UniProtKB">
        <authorList>
            <consortium name="Ensembl"/>
        </authorList>
    </citation>
    <scope>IDENTIFICATION</scope>
    <source>
        <strain evidence="2">17573</strain>
    </source>
</reference>
<name>A0A5F8ASA1_MACMU</name>
<dbReference type="PANTHER" id="PTHR12138">
    <property type="entry name" value="PRIMATE-EXPANDED PROTEIN FAMILY"/>
    <property type="match status" value="1"/>
</dbReference>
<dbReference type="Ensembl" id="ENSMMUT00000103377.1">
    <property type="protein sequence ID" value="ENSMMUP00000079947.1"/>
    <property type="gene ID" value="ENSMMUG00000054334.1"/>
</dbReference>
<protein>
    <submittedName>
        <fullName evidence="2">Uncharacterized protein</fullName>
    </submittedName>
</protein>
<dbReference type="InParanoid" id="A0A5F8ASA1"/>
<dbReference type="GeneTree" id="ENSGT00940000166898"/>
<feature type="transmembrane region" description="Helical" evidence="1">
    <location>
        <begin position="6"/>
        <end position="31"/>
    </location>
</feature>
<dbReference type="AlphaFoldDB" id="A0A5F8ASA1"/>
<reference evidence="2" key="2">
    <citation type="submission" date="2019-01" db="EMBL/GenBank/DDBJ databases">
        <authorList>
            <person name="Graves T."/>
            <person name="Eichler E.E."/>
            <person name="Wilson R.K."/>
        </authorList>
    </citation>
    <scope>NUCLEOTIDE SEQUENCE [LARGE SCALE GENOMIC DNA]</scope>
    <source>
        <strain evidence="2">17573</strain>
    </source>
</reference>
<keyword evidence="1" id="KW-1133">Transmembrane helix</keyword>
<dbReference type="PANTHER" id="PTHR12138:SF135">
    <property type="entry name" value="SAM DOMAIN-CONTAINING PROTEIN"/>
    <property type="match status" value="1"/>
</dbReference>
<reference evidence="2" key="3">
    <citation type="submission" date="2025-08" db="UniProtKB">
        <authorList>
            <consortium name="Ensembl"/>
        </authorList>
    </citation>
    <scope>IDENTIFICATION</scope>
    <source>
        <strain evidence="2">17573</strain>
    </source>
</reference>
<evidence type="ECO:0000313" key="3">
    <source>
        <dbReference type="Proteomes" id="UP000006718"/>
    </source>
</evidence>
<sequence length="109" mass="11833">MTLDLVIIWYLTATMSLFCQLYDLYLTLIFLGGGGGGRSLTLLPRLECNAAISAHCNLFLLGSSDSPASASGVAGITGMCHHAWLIFYIFSRDWVLPCCPGRSQTADLR</sequence>